<proteinExistence type="predicted"/>
<name>A0A1F8EB31_9BACT</name>
<evidence type="ECO:0000313" key="1">
    <source>
        <dbReference type="EMBL" id="OGM98121.1"/>
    </source>
</evidence>
<accession>A0A1F8EB31</accession>
<dbReference type="EMBL" id="MGJA01000003">
    <property type="protein sequence ID" value="OGM98121.1"/>
    <property type="molecule type" value="Genomic_DNA"/>
</dbReference>
<evidence type="ECO:0008006" key="3">
    <source>
        <dbReference type="Google" id="ProtNLM"/>
    </source>
</evidence>
<protein>
    <recommendedName>
        <fullName evidence="3">Zinc-finger domain-containing protein</fullName>
    </recommendedName>
</protein>
<dbReference type="AlphaFoldDB" id="A0A1F8EB31"/>
<comment type="caution">
    <text evidence="1">The sequence shown here is derived from an EMBL/GenBank/DDBJ whole genome shotgun (WGS) entry which is preliminary data.</text>
</comment>
<organism evidence="1 2">
    <name type="scientific">Candidatus Yanofskybacteria bacterium RIFCSPHIGHO2_01_FULL_41_21</name>
    <dbReference type="NCBI Taxonomy" id="1802660"/>
    <lineage>
        <taxon>Bacteria</taxon>
        <taxon>Candidatus Yanofskyibacteriota</taxon>
    </lineage>
</organism>
<gene>
    <name evidence="1" type="ORF">A2735_00215</name>
</gene>
<dbReference type="STRING" id="1802660.A2735_00215"/>
<reference evidence="1 2" key="1">
    <citation type="journal article" date="2016" name="Nat. Commun.">
        <title>Thousands of microbial genomes shed light on interconnected biogeochemical processes in an aquifer system.</title>
        <authorList>
            <person name="Anantharaman K."/>
            <person name="Brown C.T."/>
            <person name="Hug L.A."/>
            <person name="Sharon I."/>
            <person name="Castelle C.J."/>
            <person name="Probst A.J."/>
            <person name="Thomas B.C."/>
            <person name="Singh A."/>
            <person name="Wilkins M.J."/>
            <person name="Karaoz U."/>
            <person name="Brodie E.L."/>
            <person name="Williams K.H."/>
            <person name="Hubbard S.S."/>
            <person name="Banfield J.F."/>
        </authorList>
    </citation>
    <scope>NUCLEOTIDE SEQUENCE [LARGE SCALE GENOMIC DNA]</scope>
</reference>
<sequence length="84" mass="9979">MARAEHLPEELIENELFDGLHLNPATLDREWVHGRLQLEDSKRSRLVRSHLGMCKTCRECEQKILQKDRDEDWKLAQLPESDRD</sequence>
<dbReference type="Proteomes" id="UP000178520">
    <property type="component" value="Unassembled WGS sequence"/>
</dbReference>
<evidence type="ECO:0000313" key="2">
    <source>
        <dbReference type="Proteomes" id="UP000178520"/>
    </source>
</evidence>